<dbReference type="EMBL" id="APWK03000184">
    <property type="protein sequence ID" value="PHH49623.1"/>
    <property type="molecule type" value="Genomic_DNA"/>
</dbReference>
<dbReference type="SUPFAM" id="SSF46689">
    <property type="entry name" value="Homeodomain-like"/>
    <property type="match status" value="1"/>
</dbReference>
<protein>
    <submittedName>
        <fullName evidence="4">SWIRM domain-containing protein YOR338W</fullName>
    </submittedName>
</protein>
<evidence type="ECO:0000259" key="3">
    <source>
        <dbReference type="Pfam" id="PF04433"/>
    </source>
</evidence>
<dbReference type="InterPro" id="IPR009057">
    <property type="entry name" value="Homeodomain-like_sf"/>
</dbReference>
<dbReference type="Pfam" id="PF04433">
    <property type="entry name" value="SWIRM"/>
    <property type="match status" value="1"/>
</dbReference>
<keyword evidence="2" id="KW-0732">Signal</keyword>
<feature type="domain" description="SWIRM" evidence="3">
    <location>
        <begin position="412"/>
        <end position="484"/>
    </location>
</feature>
<dbReference type="Proteomes" id="UP000222788">
    <property type="component" value="Unassembled WGS sequence"/>
</dbReference>
<accession>A0A2C5WV18</accession>
<gene>
    <name evidence="4" type="primary">YOR338W</name>
    <name evidence="4" type="ORF">CFIMG_003515RA</name>
</gene>
<evidence type="ECO:0000313" key="5">
    <source>
        <dbReference type="Proteomes" id="UP000222788"/>
    </source>
</evidence>
<name>A0A2C5WV18_9PEZI</name>
<dbReference type="FunFam" id="1.10.10.10:FF:000087">
    <property type="entry name" value="Transcriptional adapter 2"/>
    <property type="match status" value="1"/>
</dbReference>
<feature type="signal peptide" evidence="2">
    <location>
        <begin position="1"/>
        <end position="19"/>
    </location>
</feature>
<feature type="compositionally biased region" description="Polar residues" evidence="1">
    <location>
        <begin position="280"/>
        <end position="291"/>
    </location>
</feature>
<evidence type="ECO:0000256" key="2">
    <source>
        <dbReference type="SAM" id="SignalP"/>
    </source>
</evidence>
<keyword evidence="5" id="KW-1185">Reference proteome</keyword>
<dbReference type="InterPro" id="IPR036388">
    <property type="entry name" value="WH-like_DNA-bd_sf"/>
</dbReference>
<dbReference type="InterPro" id="IPR007526">
    <property type="entry name" value="SWIRM"/>
</dbReference>
<dbReference type="OrthoDB" id="5598695at2759"/>
<reference evidence="4 5" key="2">
    <citation type="journal article" date="2013" name="IMA Fungus">
        <title>IMA Genome-F 1: Ceratocystis fimbriata: Draft nuclear genome sequence for the plant pathogen, Ceratocystis fimbriata.</title>
        <authorList>
            <person name="Wilken P.M."/>
            <person name="Steenkamp E.T."/>
            <person name="Wingfield M.J."/>
            <person name="de Beer Z.W."/>
            <person name="Wingfield B.D."/>
        </authorList>
    </citation>
    <scope>NUCLEOTIDE SEQUENCE [LARGE SCALE GENOMIC DNA]</scope>
    <source>
        <strain evidence="4 5">CBS 114723</strain>
    </source>
</reference>
<dbReference type="Gene3D" id="1.10.10.10">
    <property type="entry name" value="Winged helix-like DNA-binding domain superfamily/Winged helix DNA-binding domain"/>
    <property type="match status" value="1"/>
</dbReference>
<organism evidence="4 5">
    <name type="scientific">Ceratocystis fimbriata CBS 114723</name>
    <dbReference type="NCBI Taxonomy" id="1035309"/>
    <lineage>
        <taxon>Eukaryota</taxon>
        <taxon>Fungi</taxon>
        <taxon>Dikarya</taxon>
        <taxon>Ascomycota</taxon>
        <taxon>Pezizomycotina</taxon>
        <taxon>Sordariomycetes</taxon>
        <taxon>Hypocreomycetidae</taxon>
        <taxon>Microascales</taxon>
        <taxon>Ceratocystidaceae</taxon>
        <taxon>Ceratocystis</taxon>
    </lineage>
</organism>
<proteinExistence type="predicted"/>
<feature type="chain" id="PRO_5013174620" evidence="2">
    <location>
        <begin position="20"/>
        <end position="504"/>
    </location>
</feature>
<reference evidence="4 5" key="1">
    <citation type="journal article" date="2013" name="Fungal Biol.">
        <title>Analysis of microsatellite markers in the genome of the plant pathogen Ceratocystis fimbriata.</title>
        <authorList>
            <person name="Simpson M.C."/>
            <person name="Wilken P.M."/>
            <person name="Coetzee M.P."/>
            <person name="Wingfield M.J."/>
            <person name="Wingfield B.D."/>
        </authorList>
    </citation>
    <scope>NUCLEOTIDE SEQUENCE [LARGE SCALE GENOMIC DNA]</scope>
    <source>
        <strain evidence="4 5">CBS 114723</strain>
    </source>
</reference>
<evidence type="ECO:0000256" key="1">
    <source>
        <dbReference type="SAM" id="MobiDB-lite"/>
    </source>
</evidence>
<evidence type="ECO:0000313" key="4">
    <source>
        <dbReference type="EMBL" id="PHH49623.1"/>
    </source>
</evidence>
<comment type="caution">
    <text evidence="4">The sequence shown here is derived from an EMBL/GenBank/DDBJ whole genome shotgun (WGS) entry which is preliminary data.</text>
</comment>
<feature type="compositionally biased region" description="Polar residues" evidence="1">
    <location>
        <begin position="225"/>
        <end position="242"/>
    </location>
</feature>
<dbReference type="GO" id="GO:0010468">
    <property type="term" value="P:regulation of gene expression"/>
    <property type="evidence" value="ECO:0007669"/>
    <property type="project" value="UniProtKB-ARBA"/>
</dbReference>
<dbReference type="STRING" id="1035309.A0A2C5WV18"/>
<feature type="region of interest" description="Disordered" evidence="1">
    <location>
        <begin position="201"/>
        <end position="291"/>
    </location>
</feature>
<dbReference type="AlphaFoldDB" id="A0A2C5WV18"/>
<sequence length="504" mass="54873">MAVQFLIVISPSLVPYSLAYHHAEAMLQSGIKHTGVQSVPIASVFDISQNVSQTRERHRKAPPATPLVSPPVIHSCMAASSLSDQLSPPPVTDQSFPPYAQNPFMSPASSTVDPATDENLSSQPPLFPVSSPHEELHQLTSDIHACLDRVAESSYLSQSQVLSSRFGSVQFIGSNFNAMFLNSRPEYTRDRLVEQQRFRKARDIHQKHRQQPKNTNAASKRRASVSHTITSYSRPATWSRSGVSPGGPISQDRVKKGGASCTSASTVLARSPAGPPPIGTRSTSRLTVSSNVRPAIQSPSIPLAILSDAITTSTESGHSAVELKALPSTSPRSRRAITSGATRGVAGSGVFPIDNFPRDSGRRGAVASREDKNFENLADICPPLSTLDGFKEGALKAEWKGNPINLSNDPNLSLLHPLERTLASVLRLDCATYITSKRRLFLSRLDCLERDKIFRKTDAQNACHIDVNKASRLYVAYDQVGWLDAHWVQPFFNKVDLSPVQKSA</sequence>